<dbReference type="Pfam" id="PF08538">
    <property type="entry name" value="DUF1749"/>
    <property type="match status" value="1"/>
</dbReference>
<sequence length="366" mass="40351">MSNSTADGRLHRYWPERNLNLFEYQPSGDATWYHLADANTLIFIGGLYDSFLSVPYVPLLASYIHQVPNWSLMEIQLSSSGVGWGTGDLCRDAEEIAKAVEYLRGSTTNSKADTAVTSPTGKIVLMGLSTGCQDVLHYLYHNPEQKRPPVDGAILQAAVSDREGLVMMCERDEHVQRAYEECLRISLESQTEDSNGKIFTLPPETTSIVGWPRGLVSCKRFLSLVSPFSPERPGDDDLFSSDLSDEALSQTFGAVAKCGRLTPSPLYGISMLVMLSAEDEYTPPTVNKGALMKRWAAALENGHAKMAPPSGVIANASHTIKEHAAQFDLVYRVLRYLELSIGGVKEETFLKLEEKLNLLDSQNPSI</sequence>
<name>U1GT97_ENDPU</name>
<dbReference type="Gene3D" id="3.40.50.1820">
    <property type="entry name" value="alpha/beta hydrolase"/>
    <property type="match status" value="1"/>
</dbReference>
<dbReference type="eggNOG" id="KOG4840">
    <property type="taxonomic scope" value="Eukaryota"/>
</dbReference>
<dbReference type="OMA" id="LHYLYSP"/>
<reference evidence="2" key="1">
    <citation type="journal article" date="2014" name="BMC Genomics">
        <title>Genome characteristics reveal the impact of lichenization on lichen-forming fungus Endocarpon pusillum Hedwig (Verrucariales, Ascomycota).</title>
        <authorList>
            <person name="Wang Y.-Y."/>
            <person name="Liu B."/>
            <person name="Zhang X.-Y."/>
            <person name="Zhou Q.-M."/>
            <person name="Zhang T."/>
            <person name="Li H."/>
            <person name="Yu Y.-F."/>
            <person name="Zhang X.-L."/>
            <person name="Hao X.-Y."/>
            <person name="Wang M."/>
            <person name="Wang L."/>
            <person name="Wei J.-C."/>
        </authorList>
    </citation>
    <scope>NUCLEOTIDE SEQUENCE [LARGE SCALE GENOMIC DNA]</scope>
    <source>
        <strain evidence="2">Z07020 / HMAS-L-300199</strain>
    </source>
</reference>
<evidence type="ECO:0000313" key="1">
    <source>
        <dbReference type="EMBL" id="ERF75231.1"/>
    </source>
</evidence>
<dbReference type="InterPro" id="IPR013744">
    <property type="entry name" value="SidJ"/>
</dbReference>
<protein>
    <submittedName>
        <fullName evidence="1">Uncharacterized protein</fullName>
    </submittedName>
</protein>
<dbReference type="Proteomes" id="UP000019373">
    <property type="component" value="Unassembled WGS sequence"/>
</dbReference>
<keyword evidence="2" id="KW-1185">Reference proteome</keyword>
<dbReference type="AlphaFoldDB" id="U1GT97"/>
<dbReference type="PANTHER" id="PTHR31591">
    <property type="entry name" value="UPF0613 PROTEIN PB24D3.06C"/>
    <property type="match status" value="1"/>
</dbReference>
<dbReference type="HOGENOM" id="CLU_049633_3_0_1"/>
<organism evidence="1 2">
    <name type="scientific">Endocarpon pusillum (strain Z07020 / HMAS-L-300199)</name>
    <name type="common">Lichen-forming fungus</name>
    <dbReference type="NCBI Taxonomy" id="1263415"/>
    <lineage>
        <taxon>Eukaryota</taxon>
        <taxon>Fungi</taxon>
        <taxon>Dikarya</taxon>
        <taxon>Ascomycota</taxon>
        <taxon>Pezizomycotina</taxon>
        <taxon>Eurotiomycetes</taxon>
        <taxon>Chaetothyriomycetidae</taxon>
        <taxon>Verrucariales</taxon>
        <taxon>Verrucariaceae</taxon>
        <taxon>Endocarpon</taxon>
    </lineage>
</organism>
<proteinExistence type="predicted"/>
<dbReference type="SUPFAM" id="SSF53474">
    <property type="entry name" value="alpha/beta-Hydrolases"/>
    <property type="match status" value="1"/>
</dbReference>
<dbReference type="InterPro" id="IPR029058">
    <property type="entry name" value="AB_hydrolase_fold"/>
</dbReference>
<dbReference type="PANTHER" id="PTHR31591:SF1">
    <property type="entry name" value="UPF0613 PROTEIN PB24D3.06C"/>
    <property type="match status" value="1"/>
</dbReference>
<dbReference type="RefSeq" id="XP_007787243.1">
    <property type="nucleotide sequence ID" value="XM_007789053.1"/>
</dbReference>
<gene>
    <name evidence="1" type="ORF">EPUS_00023</name>
</gene>
<dbReference type="GeneID" id="19235088"/>
<evidence type="ECO:0000313" key="2">
    <source>
        <dbReference type="Proteomes" id="UP000019373"/>
    </source>
</evidence>
<dbReference type="OrthoDB" id="10034502at2759"/>
<dbReference type="EMBL" id="KE720815">
    <property type="protein sequence ID" value="ERF75231.1"/>
    <property type="molecule type" value="Genomic_DNA"/>
</dbReference>
<accession>U1GT97</accession>